<reference evidence="3" key="1">
    <citation type="submission" date="2017-01" db="EMBL/GenBank/DDBJ databases">
        <authorList>
            <person name="Varghese N."/>
            <person name="Submissions S."/>
        </authorList>
    </citation>
    <scope>NUCLEOTIDE SEQUENCE [LARGE SCALE GENOMIC DNA]</scope>
    <source>
        <strain evidence="3">UM1</strain>
    </source>
</reference>
<dbReference type="SUPFAM" id="SSF51905">
    <property type="entry name" value="FAD/NAD(P)-binding domain"/>
    <property type="match status" value="2"/>
</dbReference>
<dbReference type="EMBL" id="FTLW01000002">
    <property type="protein sequence ID" value="SIQ32179.1"/>
    <property type="molecule type" value="Genomic_DNA"/>
</dbReference>
<accession>A0A1N6RTS1</accession>
<name>A0A1N6RTS1_9GAMM</name>
<feature type="domain" description="FAD-dependent urate hydroxylase HpyO/Asp monooxygenase CreE-like FAD/NAD(P)-binding" evidence="1">
    <location>
        <begin position="12"/>
        <end position="160"/>
    </location>
</feature>
<dbReference type="Pfam" id="PF13454">
    <property type="entry name" value="NAD_binding_9"/>
    <property type="match status" value="1"/>
</dbReference>
<proteinExistence type="predicted"/>
<dbReference type="Proteomes" id="UP000241788">
    <property type="component" value="Unassembled WGS sequence"/>
</dbReference>
<evidence type="ECO:0000259" key="1">
    <source>
        <dbReference type="Pfam" id="PF13454"/>
    </source>
</evidence>
<dbReference type="PANTHER" id="PTHR40254">
    <property type="entry name" value="BLR0577 PROTEIN"/>
    <property type="match status" value="1"/>
</dbReference>
<dbReference type="AlphaFoldDB" id="A0A1N6RTS1"/>
<dbReference type="InterPro" id="IPR052189">
    <property type="entry name" value="L-asp_N-monooxygenase_NS-form"/>
</dbReference>
<sequence length="455" mass="49881">MTSTQDQDFDYAIVGGGAAGTILAIRLLQDAPKDARIALIEAGELGRGVAYGSDNPAHVLNVPAGGMSMFAERPNDFVDFLINRDGGADPAAFMPRRDYAAYLAQRLSEARTASQAQFLQLRSHVLRVMPQGDDDGVALTLTLADGSQHRAKRVALTPGNRPRKTPFDNDGDPRVLSAWDHAGLEQLRRDDQVVVVGSGLSMVDVVLGLQARGHQGGITVVSRHGLLPLPHAAKKQAVDVDIASFAAQGLRQRVRTLRTIARRLDAQDQPWQSLMDALRHHVRELWQSLSDVDQRRFLRHVVRYWDVHRHRIPREVSTRLRSLQESGALQVIPGRVKAAMGRQDHLSIEVAQRLIGSEILQADWVVNATGIETRALHFPNPMLQQLLEDGHARPGPHGLGIDTNEAGDVIDASGATSARLAAIGSLRLGNLWETTAVPDLREDAARLAKRWLFQA</sequence>
<dbReference type="STRING" id="1604334.SAMN05421546_1092"/>
<dbReference type="OrthoDB" id="101972at2"/>
<dbReference type="RefSeq" id="WP_076586029.1">
    <property type="nucleotide sequence ID" value="NZ_FTLW01000002.1"/>
</dbReference>
<keyword evidence="3" id="KW-1185">Reference proteome</keyword>
<gene>
    <name evidence="2" type="ORF">SAMN05421546_1092</name>
</gene>
<organism evidence="2 3">
    <name type="scientific">Solilutibacter tolerans</name>
    <dbReference type="NCBI Taxonomy" id="1604334"/>
    <lineage>
        <taxon>Bacteria</taxon>
        <taxon>Pseudomonadati</taxon>
        <taxon>Pseudomonadota</taxon>
        <taxon>Gammaproteobacteria</taxon>
        <taxon>Lysobacterales</taxon>
        <taxon>Lysobacteraceae</taxon>
        <taxon>Solilutibacter</taxon>
    </lineage>
</organism>
<protein>
    <submittedName>
        <fullName evidence="2">Uncharacterized NAD(P)/FAD-binding protein YdhS</fullName>
    </submittedName>
</protein>
<evidence type="ECO:0000313" key="2">
    <source>
        <dbReference type="EMBL" id="SIQ32179.1"/>
    </source>
</evidence>
<dbReference type="InterPro" id="IPR038732">
    <property type="entry name" value="HpyO/CreE_NAD-binding"/>
</dbReference>
<dbReference type="PRINTS" id="PR00368">
    <property type="entry name" value="FADPNR"/>
</dbReference>
<dbReference type="InterPro" id="IPR036188">
    <property type="entry name" value="FAD/NAD-bd_sf"/>
</dbReference>
<evidence type="ECO:0000313" key="3">
    <source>
        <dbReference type="Proteomes" id="UP000241788"/>
    </source>
</evidence>
<dbReference type="PANTHER" id="PTHR40254:SF1">
    <property type="entry name" value="BLR0577 PROTEIN"/>
    <property type="match status" value="1"/>
</dbReference>
<dbReference type="Gene3D" id="3.50.50.60">
    <property type="entry name" value="FAD/NAD(P)-binding domain"/>
    <property type="match status" value="2"/>
</dbReference>